<dbReference type="Proteomes" id="UP000324222">
    <property type="component" value="Unassembled WGS sequence"/>
</dbReference>
<gene>
    <name evidence="1" type="ORF">E2C01_070212</name>
</gene>
<sequence length="72" mass="8331">MHYIGLESLDKEHLDIVNLLSNKICYREREQLMTKSDVVSLVLMRIRTNIPSNIIADMFGISVVVYAELQLH</sequence>
<keyword evidence="2" id="KW-1185">Reference proteome</keyword>
<comment type="caution">
    <text evidence="1">The sequence shown here is derived from an EMBL/GenBank/DDBJ whole genome shotgun (WGS) entry which is preliminary data.</text>
</comment>
<accession>A0A5B7I0Z4</accession>
<name>A0A5B7I0Z4_PORTR</name>
<organism evidence="1 2">
    <name type="scientific">Portunus trituberculatus</name>
    <name type="common">Swimming crab</name>
    <name type="synonym">Neptunus trituberculatus</name>
    <dbReference type="NCBI Taxonomy" id="210409"/>
    <lineage>
        <taxon>Eukaryota</taxon>
        <taxon>Metazoa</taxon>
        <taxon>Ecdysozoa</taxon>
        <taxon>Arthropoda</taxon>
        <taxon>Crustacea</taxon>
        <taxon>Multicrustacea</taxon>
        <taxon>Malacostraca</taxon>
        <taxon>Eumalacostraca</taxon>
        <taxon>Eucarida</taxon>
        <taxon>Decapoda</taxon>
        <taxon>Pleocyemata</taxon>
        <taxon>Brachyura</taxon>
        <taxon>Eubrachyura</taxon>
        <taxon>Portunoidea</taxon>
        <taxon>Portunidae</taxon>
        <taxon>Portuninae</taxon>
        <taxon>Portunus</taxon>
    </lineage>
</organism>
<reference evidence="1 2" key="1">
    <citation type="submission" date="2019-05" db="EMBL/GenBank/DDBJ databases">
        <title>Another draft genome of Portunus trituberculatus and its Hox gene families provides insights of decapod evolution.</title>
        <authorList>
            <person name="Jeong J.-H."/>
            <person name="Song I."/>
            <person name="Kim S."/>
            <person name="Choi T."/>
            <person name="Kim D."/>
            <person name="Ryu S."/>
            <person name="Kim W."/>
        </authorList>
    </citation>
    <scope>NUCLEOTIDE SEQUENCE [LARGE SCALE GENOMIC DNA]</scope>
    <source>
        <tissue evidence="1">Muscle</tissue>
    </source>
</reference>
<dbReference type="AlphaFoldDB" id="A0A5B7I0Z4"/>
<evidence type="ECO:0000313" key="1">
    <source>
        <dbReference type="EMBL" id="MPC75815.1"/>
    </source>
</evidence>
<proteinExistence type="predicted"/>
<protein>
    <submittedName>
        <fullName evidence="1">Uncharacterized protein</fullName>
    </submittedName>
</protein>
<evidence type="ECO:0000313" key="2">
    <source>
        <dbReference type="Proteomes" id="UP000324222"/>
    </source>
</evidence>
<dbReference type="EMBL" id="VSRR010041921">
    <property type="protein sequence ID" value="MPC75815.1"/>
    <property type="molecule type" value="Genomic_DNA"/>
</dbReference>